<dbReference type="EMBL" id="JALJOT010000010">
    <property type="protein sequence ID" value="KAK9906398.1"/>
    <property type="molecule type" value="Genomic_DNA"/>
</dbReference>
<sequence>MGRRQTATKAAPKEQDKSEALFNLYKDANEDSIGPEGVEHLCSDLKVDPSSRQVLLLAWKMEAQRMGFFSREEFSRGLRALNATTVDKLRKALPKLEEEVDSNPAAFSSFFTFAFKFCLTEPRQKIIDIETAVLMLSIAMPPSEPHLDPFISFLQSQKEYKAINLDQWTSFQRFAEEVKPDCSNFDESQAWPLLLDNYVEHVKKQQQENL</sequence>
<keyword evidence="4" id="KW-1185">Reference proteome</keyword>
<comment type="function">
    <text evidence="1">Neddylation of cullins play an essential role in the regulation of SCF-type complexes activity.</text>
</comment>
<dbReference type="Gene3D" id="1.10.238.10">
    <property type="entry name" value="EF-hand"/>
    <property type="match status" value="1"/>
</dbReference>
<dbReference type="PANTHER" id="PTHR12281:SF12">
    <property type="entry name" value="DEFECTIVE IN CULLIN NEDDYLATION PROTEIN"/>
    <property type="match status" value="1"/>
</dbReference>
<reference evidence="3 4" key="1">
    <citation type="journal article" date="2024" name="Nat. Commun.">
        <title>Phylogenomics reveals the evolutionary origins of lichenization in chlorophyte algae.</title>
        <authorList>
            <person name="Puginier C."/>
            <person name="Libourel C."/>
            <person name="Otte J."/>
            <person name="Skaloud P."/>
            <person name="Haon M."/>
            <person name="Grisel S."/>
            <person name="Petersen M."/>
            <person name="Berrin J.G."/>
            <person name="Delaux P.M."/>
            <person name="Dal Grande F."/>
            <person name="Keller J."/>
        </authorList>
    </citation>
    <scope>NUCLEOTIDE SEQUENCE [LARGE SCALE GENOMIC DNA]</scope>
    <source>
        <strain evidence="3 4">SAG 216-7</strain>
    </source>
</reference>
<dbReference type="InterPro" id="IPR005176">
    <property type="entry name" value="PONY_dom"/>
</dbReference>
<evidence type="ECO:0000259" key="2">
    <source>
        <dbReference type="PROSITE" id="PS51229"/>
    </source>
</evidence>
<evidence type="ECO:0000313" key="3">
    <source>
        <dbReference type="EMBL" id="KAK9906398.1"/>
    </source>
</evidence>
<gene>
    <name evidence="3" type="ORF">WJX75_001210</name>
</gene>
<comment type="caution">
    <text evidence="3">The sequence shown here is derived from an EMBL/GenBank/DDBJ whole genome shotgun (WGS) entry which is preliminary data.</text>
</comment>
<organism evidence="3 4">
    <name type="scientific">Coccomyxa subellipsoidea</name>
    <dbReference type="NCBI Taxonomy" id="248742"/>
    <lineage>
        <taxon>Eukaryota</taxon>
        <taxon>Viridiplantae</taxon>
        <taxon>Chlorophyta</taxon>
        <taxon>core chlorophytes</taxon>
        <taxon>Trebouxiophyceae</taxon>
        <taxon>Trebouxiophyceae incertae sedis</taxon>
        <taxon>Coccomyxaceae</taxon>
        <taxon>Coccomyxa</taxon>
    </lineage>
</organism>
<dbReference type="Pfam" id="PF03556">
    <property type="entry name" value="Cullin_binding"/>
    <property type="match status" value="1"/>
</dbReference>
<dbReference type="InterPro" id="IPR014764">
    <property type="entry name" value="DCN-prot"/>
</dbReference>
<protein>
    <recommendedName>
        <fullName evidence="1">Defective in cullin neddylation protein</fullName>
    </recommendedName>
</protein>
<dbReference type="InterPro" id="IPR042460">
    <property type="entry name" value="DCN1-like_PONY"/>
</dbReference>
<dbReference type="PANTHER" id="PTHR12281">
    <property type="entry name" value="RP42 RELATED"/>
    <property type="match status" value="1"/>
</dbReference>
<proteinExistence type="predicted"/>
<name>A0ABR2YJ73_9CHLO</name>
<dbReference type="Proteomes" id="UP001491310">
    <property type="component" value="Unassembled WGS sequence"/>
</dbReference>
<evidence type="ECO:0000256" key="1">
    <source>
        <dbReference type="RuleBase" id="RU410713"/>
    </source>
</evidence>
<dbReference type="Gene3D" id="1.10.238.200">
    <property type="entry name" value="Cullin, PONY binding domain"/>
    <property type="match status" value="1"/>
</dbReference>
<evidence type="ECO:0000313" key="4">
    <source>
        <dbReference type="Proteomes" id="UP001491310"/>
    </source>
</evidence>
<feature type="domain" description="DCUN1" evidence="2">
    <location>
        <begin position="13"/>
        <end position="203"/>
    </location>
</feature>
<dbReference type="PROSITE" id="PS51229">
    <property type="entry name" value="DCUN1"/>
    <property type="match status" value="1"/>
</dbReference>
<accession>A0ABR2YJ73</accession>